<protein>
    <submittedName>
        <fullName evidence="2">Membrane-associated lipoprotein precurser</fullName>
    </submittedName>
</protein>
<keyword evidence="3" id="KW-1185">Reference proteome</keyword>
<dbReference type="OrthoDB" id="388967at2"/>
<feature type="signal peptide" evidence="1">
    <location>
        <begin position="1"/>
        <end position="20"/>
    </location>
</feature>
<evidence type="ECO:0000313" key="3">
    <source>
        <dbReference type="Proteomes" id="UP000006647"/>
    </source>
</evidence>
<dbReference type="Proteomes" id="UP000006647">
    <property type="component" value="Chromosome"/>
</dbReference>
<dbReference type="STRING" id="265311.Mfl451"/>
<dbReference type="RefSeq" id="WP_011183349.1">
    <property type="nucleotide sequence ID" value="NC_006055.1"/>
</dbReference>
<evidence type="ECO:0000313" key="2">
    <source>
        <dbReference type="EMBL" id="AAT75809.1"/>
    </source>
</evidence>
<dbReference type="InterPro" id="IPR054816">
    <property type="entry name" value="Lipoprotein_mollicutes-type_CS"/>
</dbReference>
<dbReference type="PaxDb" id="265311-Mfl451"/>
<feature type="chain" id="PRO_5004273082" evidence="1">
    <location>
        <begin position="21"/>
        <end position="200"/>
    </location>
</feature>
<dbReference type="PATRIC" id="fig|265311.5.peg.457"/>
<proteinExistence type="predicted"/>
<dbReference type="HOGENOM" id="CLU_1364878_0_0_14"/>
<keyword evidence="2" id="KW-0449">Lipoprotein</keyword>
<organism evidence="2 3">
    <name type="scientific">Mesoplasma florum (strain ATCC 33453 / NBRC 100688 / NCTC 11704 / L1)</name>
    <name type="common">Acholeplasma florum</name>
    <dbReference type="NCBI Taxonomy" id="265311"/>
    <lineage>
        <taxon>Bacteria</taxon>
        <taxon>Bacillati</taxon>
        <taxon>Mycoplasmatota</taxon>
        <taxon>Mollicutes</taxon>
        <taxon>Entomoplasmatales</taxon>
        <taxon>Entomoplasmataceae</taxon>
        <taxon>Mesoplasma</taxon>
    </lineage>
</organism>
<dbReference type="EMBL" id="AE017263">
    <property type="protein sequence ID" value="AAT75809.1"/>
    <property type="molecule type" value="Genomic_DNA"/>
</dbReference>
<evidence type="ECO:0000256" key="1">
    <source>
        <dbReference type="SAM" id="SignalP"/>
    </source>
</evidence>
<dbReference type="GeneID" id="2898117"/>
<dbReference type="Pfam" id="PF05215">
    <property type="entry name" value="Spiralin"/>
    <property type="match status" value="1"/>
</dbReference>
<dbReference type="AlphaFoldDB" id="Q6F114"/>
<name>Q6F114_MESFL</name>
<dbReference type="NCBIfam" id="NF038029">
    <property type="entry name" value="LP_plasma"/>
    <property type="match status" value="1"/>
</dbReference>
<dbReference type="GO" id="GO:0016020">
    <property type="term" value="C:membrane"/>
    <property type="evidence" value="ECO:0007669"/>
    <property type="project" value="InterPro"/>
</dbReference>
<dbReference type="KEGG" id="mfl:Mfl451"/>
<dbReference type="EnsemblBacteria" id="AAT75809">
    <property type="protein sequence ID" value="AAT75809"/>
    <property type="gene ID" value="Mfl451"/>
</dbReference>
<dbReference type="InterPro" id="IPR007880">
    <property type="entry name" value="Spiralin"/>
</dbReference>
<dbReference type="NCBIfam" id="NF045726">
    <property type="entry name" value="XXplasma_LP"/>
    <property type="match status" value="1"/>
</dbReference>
<keyword evidence="1" id="KW-0732">Signal</keyword>
<dbReference type="PROSITE" id="PS51257">
    <property type="entry name" value="PROKAR_LIPOPROTEIN"/>
    <property type="match status" value="1"/>
</dbReference>
<gene>
    <name evidence="2" type="ordered locus">Mfl451</name>
</gene>
<sequence>MKKLLSILGAVGLTATGASVAVSCSNTTDPGDKVILALGDITIAGTPIREQYKADAKNKEGKTNAAVILDAFKAKNKDLTVSEQATVEGITLKGAKIKDGETVYNVTYKGTEENTNPEVTKVDLSKIELTDFVAKNDTEDLAVIAELVKVEGLSGLKAEDVTITKVDATNEATGTITIKANDSSELVEGQLVLTIAQLAE</sequence>
<accession>Q6F114</accession>
<reference evidence="2 3" key="1">
    <citation type="submission" date="2004-06" db="EMBL/GenBank/DDBJ databases">
        <authorList>
            <person name="Birren B.W."/>
            <person name="Stange-Thomann N."/>
            <person name="Hafez N."/>
            <person name="DeCaprio D."/>
            <person name="Fisher S."/>
            <person name="Butler J."/>
            <person name="Elkins T."/>
            <person name="Kodira C.D."/>
            <person name="Major J."/>
            <person name="Wang S."/>
            <person name="Nicol R."/>
            <person name="Nusbaum C."/>
        </authorList>
    </citation>
    <scope>NUCLEOTIDE SEQUENCE [LARGE SCALE GENOMIC DNA]</scope>
    <source>
        <strain evidence="3">ATCC 33453 / NBRC 100688 / NCTC 11704 / L1</strain>
    </source>
</reference>